<organism evidence="5 6">
    <name type="scientific">Candidatus Vogelbacteria bacterium CG10_big_fil_rev_8_21_14_0_10_51_16</name>
    <dbReference type="NCBI Taxonomy" id="1975045"/>
    <lineage>
        <taxon>Bacteria</taxon>
        <taxon>Candidatus Vogeliibacteriota</taxon>
    </lineage>
</organism>
<feature type="repeat" description="TPR" evidence="1">
    <location>
        <begin position="700"/>
        <end position="733"/>
    </location>
</feature>
<dbReference type="SUPFAM" id="SSF48452">
    <property type="entry name" value="TPR-like"/>
    <property type="match status" value="1"/>
</dbReference>
<feature type="transmembrane region" description="Helical" evidence="4">
    <location>
        <begin position="30"/>
        <end position="52"/>
    </location>
</feature>
<protein>
    <submittedName>
        <fullName evidence="5">Uncharacterized protein</fullName>
    </submittedName>
</protein>
<feature type="coiled-coil region" evidence="2">
    <location>
        <begin position="641"/>
        <end position="668"/>
    </location>
</feature>
<feature type="transmembrane region" description="Helical" evidence="4">
    <location>
        <begin position="437"/>
        <end position="454"/>
    </location>
</feature>
<dbReference type="InterPro" id="IPR019734">
    <property type="entry name" value="TPR_rpt"/>
</dbReference>
<evidence type="ECO:0000313" key="5">
    <source>
        <dbReference type="EMBL" id="PIR45070.1"/>
    </source>
</evidence>
<feature type="transmembrane region" description="Helical" evidence="4">
    <location>
        <begin position="413"/>
        <end position="431"/>
    </location>
</feature>
<evidence type="ECO:0000256" key="2">
    <source>
        <dbReference type="SAM" id="Coils"/>
    </source>
</evidence>
<feature type="transmembrane region" description="Helical" evidence="4">
    <location>
        <begin position="225"/>
        <end position="258"/>
    </location>
</feature>
<dbReference type="SMART" id="SM00028">
    <property type="entry name" value="TPR"/>
    <property type="match status" value="4"/>
</dbReference>
<name>A0A2H0RF53_9BACT</name>
<evidence type="ECO:0000256" key="4">
    <source>
        <dbReference type="SAM" id="Phobius"/>
    </source>
</evidence>
<sequence length="812" mass="90365">MTTTEEEREWGANQDNAPERRSKKSFSSKLRAWGEWSTILFVFLLPLIHAAGSTMLDVFVKRALVLIFVFIALLLWLTAKTEEGEFKLTTNLLSWSASAVILFGLLATVSSPAIRDSFLGTTIEEGTFMGILLAFFVFFLVSTYARERQVLKRLLVALSLSATIILLAKLTHLLLGFSFFGYFASLVDTPLGKWNDFAIFYALGLILCLAALELLALAPVMKRWLWAGVVFTALAVFLVNFSLAWVLVGVFSIVTLLFKLTLHRRSEEEQKLFSFRSLSSTPSFVFIVLSLILLFGNQKINTAVVEPLQLGSLEVRPSWSSTYQIAKATLGESPLLGSGPHRFANQWLLHKPEGVNNDTFFWNIDFMAGVGTIPTFIITSGILGFLAWLVFLGSILVVGFRSVFAKAIPTHELALRYLVFISPVYLFSVAFVYFTDFLLWIYAFVMLGIFVAYQQKRVGTRVFVVSVYNQPKARFFFAGAIIVALVATVATGYIAGRRVVSAFVYHNTLANYTLNADLLRAQTSMGRVIAIDPTSDVYFRTLADAHLVELQRLVSTTDNTTSKDSLRENFQSALSRAITSARQATELNPLQYQNWITLARVYESVVPLKIEGSYELALQSYESALAGNPYSPEIRLRMARLELARGNREEARKRIGEALEKKRNYTAALFLLSQLDYADGNIKSAIATAEQVAFLAPQDIGVLFQLGFLRYLNREFAGAIEALERARSLNPEYANAKYFLGLSYDMRGEHAKAIVEFEDIARSNPDNAEVKKIVGNLKAKKPALSGIGAPGNEPGIRADLPIAEDGRSAENE</sequence>
<keyword evidence="4" id="KW-0472">Membrane</keyword>
<feature type="transmembrane region" description="Helical" evidence="4">
    <location>
        <begin position="58"/>
        <end position="79"/>
    </location>
</feature>
<feature type="region of interest" description="Disordered" evidence="3">
    <location>
        <begin position="785"/>
        <end position="812"/>
    </location>
</feature>
<dbReference type="Pfam" id="PF13432">
    <property type="entry name" value="TPR_16"/>
    <property type="match status" value="1"/>
</dbReference>
<dbReference type="Pfam" id="PF14559">
    <property type="entry name" value="TPR_19"/>
    <property type="match status" value="1"/>
</dbReference>
<dbReference type="PANTHER" id="PTHR12558">
    <property type="entry name" value="CELL DIVISION CYCLE 16,23,27"/>
    <property type="match status" value="1"/>
</dbReference>
<dbReference type="EMBL" id="PCYI01000007">
    <property type="protein sequence ID" value="PIR45070.1"/>
    <property type="molecule type" value="Genomic_DNA"/>
</dbReference>
<dbReference type="AlphaFoldDB" id="A0A2H0RF53"/>
<dbReference type="Gene3D" id="1.25.40.10">
    <property type="entry name" value="Tetratricopeptide repeat domain"/>
    <property type="match status" value="1"/>
</dbReference>
<evidence type="ECO:0000256" key="1">
    <source>
        <dbReference type="PROSITE-ProRule" id="PRU00339"/>
    </source>
</evidence>
<dbReference type="Proteomes" id="UP000228767">
    <property type="component" value="Unassembled WGS sequence"/>
</dbReference>
<feature type="transmembrane region" description="Helical" evidence="4">
    <location>
        <begin position="126"/>
        <end position="145"/>
    </location>
</feature>
<feature type="transmembrane region" description="Helical" evidence="4">
    <location>
        <begin position="197"/>
        <end position="218"/>
    </location>
</feature>
<feature type="repeat" description="TPR" evidence="1">
    <location>
        <begin position="734"/>
        <end position="767"/>
    </location>
</feature>
<dbReference type="InterPro" id="IPR011990">
    <property type="entry name" value="TPR-like_helical_dom_sf"/>
</dbReference>
<keyword evidence="1" id="KW-0802">TPR repeat</keyword>
<evidence type="ECO:0000313" key="6">
    <source>
        <dbReference type="Proteomes" id="UP000228767"/>
    </source>
</evidence>
<keyword evidence="4" id="KW-1133">Transmembrane helix</keyword>
<proteinExistence type="predicted"/>
<keyword evidence="2" id="KW-0175">Coiled coil</keyword>
<feature type="region of interest" description="Disordered" evidence="3">
    <location>
        <begin position="1"/>
        <end position="21"/>
    </location>
</feature>
<reference evidence="5 6" key="1">
    <citation type="submission" date="2017-09" db="EMBL/GenBank/DDBJ databases">
        <title>Depth-based differentiation of microbial function through sediment-hosted aquifers and enrichment of novel symbionts in the deep terrestrial subsurface.</title>
        <authorList>
            <person name="Probst A.J."/>
            <person name="Ladd B."/>
            <person name="Jarett J.K."/>
            <person name="Geller-Mcgrath D.E."/>
            <person name="Sieber C.M."/>
            <person name="Emerson J.B."/>
            <person name="Anantharaman K."/>
            <person name="Thomas B.C."/>
            <person name="Malmstrom R."/>
            <person name="Stieglmeier M."/>
            <person name="Klingl A."/>
            <person name="Woyke T."/>
            <person name="Ryan C.M."/>
            <person name="Banfield J.F."/>
        </authorList>
    </citation>
    <scope>NUCLEOTIDE SEQUENCE [LARGE SCALE GENOMIC DNA]</scope>
    <source>
        <strain evidence="5">CG10_big_fil_rev_8_21_14_0_10_51_16</strain>
    </source>
</reference>
<feature type="transmembrane region" description="Helical" evidence="4">
    <location>
        <begin position="385"/>
        <end position="404"/>
    </location>
</feature>
<feature type="transmembrane region" description="Helical" evidence="4">
    <location>
        <begin position="278"/>
        <end position="296"/>
    </location>
</feature>
<feature type="transmembrane region" description="Helical" evidence="4">
    <location>
        <begin position="360"/>
        <end position="379"/>
    </location>
</feature>
<comment type="caution">
    <text evidence="5">The sequence shown here is derived from an EMBL/GenBank/DDBJ whole genome shotgun (WGS) entry which is preliminary data.</text>
</comment>
<dbReference type="PROSITE" id="PS50005">
    <property type="entry name" value="TPR"/>
    <property type="match status" value="2"/>
</dbReference>
<gene>
    <name evidence="5" type="ORF">COV10_01495</name>
</gene>
<evidence type="ECO:0000256" key="3">
    <source>
        <dbReference type="SAM" id="MobiDB-lite"/>
    </source>
</evidence>
<feature type="transmembrane region" description="Helical" evidence="4">
    <location>
        <begin position="91"/>
        <end position="114"/>
    </location>
</feature>
<keyword evidence="4" id="KW-0812">Transmembrane</keyword>
<feature type="transmembrane region" description="Helical" evidence="4">
    <location>
        <begin position="157"/>
        <end position="185"/>
    </location>
</feature>
<dbReference type="PANTHER" id="PTHR12558:SF13">
    <property type="entry name" value="CELL DIVISION CYCLE PROTEIN 27 HOMOLOG"/>
    <property type="match status" value="1"/>
</dbReference>
<feature type="transmembrane region" description="Helical" evidence="4">
    <location>
        <begin position="475"/>
        <end position="495"/>
    </location>
</feature>
<accession>A0A2H0RF53</accession>